<sequence>MNKYFDNHFRKEVVTIYPGEFYSTAGSEMISTVLGSCVSIVLFDEENGVGGINHFMLAKDSKAEANAAAYSVDRMLGKFGEYAIDLLIEDIKKKGGLVENLEAKVFGGGNIFNLPNVESQVGNVNSRFAFEYLQKLNIPVVKSDTGGTLPRKIFFDPITRKVFMKYIDNHKSDGEKCDDFIENLGKQEAELARKIGSGIQLKAVKDLFK</sequence>
<dbReference type="AlphaFoldDB" id="H7EIC0"/>
<dbReference type="EC" id="3.5.1.44" evidence="3"/>
<gene>
    <name evidence="3" type="primary">cheD</name>
    <name evidence="4" type="ORF">TresaDRAFT_2539</name>
</gene>
<dbReference type="EMBL" id="AGRW01000035">
    <property type="protein sequence ID" value="EIC02690.1"/>
    <property type="molecule type" value="Genomic_DNA"/>
</dbReference>
<keyword evidence="5" id="KW-1185">Reference proteome</keyword>
<dbReference type="HAMAP" id="MF_01440">
    <property type="entry name" value="CheD"/>
    <property type="match status" value="1"/>
</dbReference>
<protein>
    <recommendedName>
        <fullName evidence="3">Probable chemoreceptor glutamine deamidase CheD</fullName>
        <ecNumber evidence="3">3.5.1.44</ecNumber>
    </recommendedName>
</protein>
<dbReference type="GO" id="GO:0006935">
    <property type="term" value="P:chemotaxis"/>
    <property type="evidence" value="ECO:0007669"/>
    <property type="project" value="UniProtKB-UniRule"/>
</dbReference>
<accession>H7EIC0</accession>
<organism evidence="4 5">
    <name type="scientific">Treponema saccharophilum DSM 2985</name>
    <dbReference type="NCBI Taxonomy" id="907348"/>
    <lineage>
        <taxon>Bacteria</taxon>
        <taxon>Pseudomonadati</taxon>
        <taxon>Spirochaetota</taxon>
        <taxon>Spirochaetia</taxon>
        <taxon>Spirochaetales</taxon>
        <taxon>Treponemataceae</taxon>
        <taxon>Treponema</taxon>
    </lineage>
</organism>
<dbReference type="CDD" id="cd16352">
    <property type="entry name" value="CheD"/>
    <property type="match status" value="1"/>
</dbReference>
<evidence type="ECO:0000313" key="5">
    <source>
        <dbReference type="Proteomes" id="UP000003571"/>
    </source>
</evidence>
<comment type="catalytic activity">
    <reaction evidence="3">
        <text>L-glutaminyl-[protein] + H2O = L-glutamyl-[protein] + NH4(+)</text>
        <dbReference type="Rhea" id="RHEA:16441"/>
        <dbReference type="Rhea" id="RHEA-COMP:10207"/>
        <dbReference type="Rhea" id="RHEA-COMP:10208"/>
        <dbReference type="ChEBI" id="CHEBI:15377"/>
        <dbReference type="ChEBI" id="CHEBI:28938"/>
        <dbReference type="ChEBI" id="CHEBI:29973"/>
        <dbReference type="ChEBI" id="CHEBI:30011"/>
        <dbReference type="EC" id="3.5.1.44"/>
    </reaction>
</comment>
<evidence type="ECO:0000256" key="2">
    <source>
        <dbReference type="ARBA" id="ARBA00022801"/>
    </source>
</evidence>
<dbReference type="RefSeq" id="WP_002702647.1">
    <property type="nucleotide sequence ID" value="NZ_AGRW01000035.1"/>
</dbReference>
<name>H7EIC0_9SPIR</name>
<evidence type="ECO:0000313" key="4">
    <source>
        <dbReference type="EMBL" id="EIC02690.1"/>
    </source>
</evidence>
<comment type="caution">
    <text evidence="4">The sequence shown here is derived from an EMBL/GenBank/DDBJ whole genome shotgun (WGS) entry which is preliminary data.</text>
</comment>
<evidence type="ECO:0000256" key="1">
    <source>
        <dbReference type="ARBA" id="ARBA00022500"/>
    </source>
</evidence>
<reference evidence="4 5" key="1">
    <citation type="submission" date="2011-09" db="EMBL/GenBank/DDBJ databases">
        <title>The draft genome of Treponema saccharophilum DSM 2985.</title>
        <authorList>
            <consortium name="US DOE Joint Genome Institute (JGI-PGF)"/>
            <person name="Lucas S."/>
            <person name="Copeland A."/>
            <person name="Lapidus A."/>
            <person name="Glavina del Rio T."/>
            <person name="Dalin E."/>
            <person name="Tice H."/>
            <person name="Bruce D."/>
            <person name="Goodwin L."/>
            <person name="Pitluck S."/>
            <person name="Peters L."/>
            <person name="Kyrpides N."/>
            <person name="Mavromatis K."/>
            <person name="Ivanova N."/>
            <person name="Markowitz V."/>
            <person name="Cheng J.-F."/>
            <person name="Hugenholtz P."/>
            <person name="Woyke T."/>
            <person name="Wu D."/>
            <person name="Gronow S."/>
            <person name="Wellnitz S."/>
            <person name="Brambilla E."/>
            <person name="Klenk H.-P."/>
            <person name="Eisen J.A."/>
        </authorList>
    </citation>
    <scope>NUCLEOTIDE SEQUENCE [LARGE SCALE GENOMIC DNA]</scope>
    <source>
        <strain evidence="4 5">DSM 2985</strain>
    </source>
</reference>
<dbReference type="Pfam" id="PF03975">
    <property type="entry name" value="CheD"/>
    <property type="match status" value="1"/>
</dbReference>
<dbReference type="PATRIC" id="fig|907348.3.peg.563"/>
<dbReference type="InterPro" id="IPR038592">
    <property type="entry name" value="CheD-like_sf"/>
</dbReference>
<dbReference type="OrthoDB" id="9807202at2"/>
<dbReference type="eggNOG" id="COG1871">
    <property type="taxonomic scope" value="Bacteria"/>
</dbReference>
<evidence type="ECO:0000256" key="3">
    <source>
        <dbReference type="HAMAP-Rule" id="MF_01440"/>
    </source>
</evidence>
<dbReference type="InterPro" id="IPR011324">
    <property type="entry name" value="Cytotoxic_necrot_fac-like_cat"/>
</dbReference>
<keyword evidence="1 3" id="KW-0145">Chemotaxis</keyword>
<keyword evidence="2 3" id="KW-0378">Hydrolase</keyword>
<comment type="function">
    <text evidence="3">Probably deamidates glutamine residues to glutamate on methyl-accepting chemotaxis receptors (MCPs), playing an important role in chemotaxis.</text>
</comment>
<comment type="similarity">
    <text evidence="3">Belongs to the CheD family.</text>
</comment>
<dbReference type="GO" id="GO:0050568">
    <property type="term" value="F:protein-glutamine glutaminase activity"/>
    <property type="evidence" value="ECO:0007669"/>
    <property type="project" value="UniProtKB-UniRule"/>
</dbReference>
<dbReference type="PANTHER" id="PTHR35147:SF3">
    <property type="entry name" value="CHEMORECEPTOR GLUTAMINE DEAMIDASE CHED 1-RELATED"/>
    <property type="match status" value="1"/>
</dbReference>
<dbReference type="InterPro" id="IPR005659">
    <property type="entry name" value="Chemorcpt_Glu_NH3ase_CheD"/>
</dbReference>
<dbReference type="SUPFAM" id="SSF64438">
    <property type="entry name" value="CNF1/YfiH-like putative cysteine hydrolases"/>
    <property type="match status" value="1"/>
</dbReference>
<dbReference type="STRING" id="907348.TresaDRAFT_2539"/>
<proteinExistence type="inferred from homology"/>
<dbReference type="Gene3D" id="3.30.1330.200">
    <property type="match status" value="1"/>
</dbReference>
<dbReference type="Proteomes" id="UP000003571">
    <property type="component" value="Unassembled WGS sequence"/>
</dbReference>
<dbReference type="PANTHER" id="PTHR35147">
    <property type="entry name" value="CHEMORECEPTOR GLUTAMINE DEAMIDASE CHED-RELATED"/>
    <property type="match status" value="1"/>
</dbReference>